<dbReference type="InterPro" id="IPR036291">
    <property type="entry name" value="NAD(P)-bd_dom_sf"/>
</dbReference>
<sequence length="261" mass="27853">MSINLAGRTAVVTGASSGIGRATAIALSRAGAKVFTGDVKLRPETTKEFEELGIEERLCDVQQLDQLSQLIDHAAESTGRLDILVNNAGIIMVKQVPEVSEEDWDRCLDTNLKAAFFGTKFAIPHFRKTGGGSVINTASNAGILPRAHDPVYSISKLSLVGLTKSLALCHSIDRIRVNCVCPGPVGETEIMEEGLRDHQDRSKAEKMFIDASPLARAHERMISPEEIAESILYLASDAAAMVTGTSIAIDGGKSLGVPPQS</sequence>
<dbReference type="CDD" id="cd05233">
    <property type="entry name" value="SDR_c"/>
    <property type="match status" value="1"/>
</dbReference>
<comment type="caution">
    <text evidence="2">The sequence shown here is derived from an EMBL/GenBank/DDBJ whole genome shotgun (WGS) entry which is preliminary data.</text>
</comment>
<dbReference type="InterPro" id="IPR020904">
    <property type="entry name" value="Sc_DH/Rdtase_CS"/>
</dbReference>
<accession>A0A5C5X9S9</accession>
<comment type="similarity">
    <text evidence="1">Belongs to the short-chain dehydrogenases/reductases (SDR) family.</text>
</comment>
<protein>
    <submittedName>
        <fullName evidence="2">4-formylbenzenesulfonate dehydrogenase TsaC1/TsaC2</fullName>
        <ecNumber evidence="2">1.2.1.62</ecNumber>
    </submittedName>
</protein>
<dbReference type="EC" id="1.2.1.62" evidence="2"/>
<dbReference type="AlphaFoldDB" id="A0A5C5X9S9"/>
<dbReference type="PRINTS" id="PR00081">
    <property type="entry name" value="GDHRDH"/>
</dbReference>
<reference evidence="2 3" key="1">
    <citation type="submission" date="2019-02" db="EMBL/GenBank/DDBJ databases">
        <title>Deep-cultivation of Planctomycetes and their phenomic and genomic characterization uncovers novel biology.</title>
        <authorList>
            <person name="Wiegand S."/>
            <person name="Jogler M."/>
            <person name="Boedeker C."/>
            <person name="Pinto D."/>
            <person name="Vollmers J."/>
            <person name="Rivas-Marin E."/>
            <person name="Kohn T."/>
            <person name="Peeters S.H."/>
            <person name="Heuer A."/>
            <person name="Rast P."/>
            <person name="Oberbeckmann S."/>
            <person name="Bunk B."/>
            <person name="Jeske O."/>
            <person name="Meyerdierks A."/>
            <person name="Storesund J.E."/>
            <person name="Kallscheuer N."/>
            <person name="Luecker S."/>
            <person name="Lage O.M."/>
            <person name="Pohl T."/>
            <person name="Merkel B.J."/>
            <person name="Hornburger P."/>
            <person name="Mueller R.-W."/>
            <person name="Bruemmer F."/>
            <person name="Labrenz M."/>
            <person name="Spormann A.M."/>
            <person name="Op Den Camp H."/>
            <person name="Overmann J."/>
            <person name="Amann R."/>
            <person name="Jetten M.S.M."/>
            <person name="Mascher T."/>
            <person name="Medema M.H."/>
            <person name="Devos D.P."/>
            <person name="Kaster A.-K."/>
            <person name="Ovreas L."/>
            <person name="Rohde M."/>
            <person name="Galperin M.Y."/>
            <person name="Jogler C."/>
        </authorList>
    </citation>
    <scope>NUCLEOTIDE SEQUENCE [LARGE SCALE GENOMIC DNA]</scope>
    <source>
        <strain evidence="2 3">KOR42</strain>
    </source>
</reference>
<gene>
    <name evidence="2" type="primary">tsaC1</name>
    <name evidence="2" type="ORF">KOR42_24620</name>
</gene>
<keyword evidence="3" id="KW-1185">Reference proteome</keyword>
<dbReference type="GO" id="GO:0016616">
    <property type="term" value="F:oxidoreductase activity, acting on the CH-OH group of donors, NAD or NADP as acceptor"/>
    <property type="evidence" value="ECO:0007669"/>
    <property type="project" value="TreeGrafter"/>
</dbReference>
<dbReference type="FunFam" id="3.40.50.720:FF:000084">
    <property type="entry name" value="Short-chain dehydrogenase reductase"/>
    <property type="match status" value="1"/>
</dbReference>
<dbReference type="PRINTS" id="PR00080">
    <property type="entry name" value="SDRFAMILY"/>
</dbReference>
<dbReference type="OrthoDB" id="266183at2"/>
<dbReference type="PANTHER" id="PTHR42760">
    <property type="entry name" value="SHORT-CHAIN DEHYDROGENASES/REDUCTASES FAMILY MEMBER"/>
    <property type="match status" value="1"/>
</dbReference>
<evidence type="ECO:0000256" key="1">
    <source>
        <dbReference type="ARBA" id="ARBA00006484"/>
    </source>
</evidence>
<keyword evidence="2" id="KW-0560">Oxidoreductase</keyword>
<evidence type="ECO:0000313" key="3">
    <source>
        <dbReference type="Proteomes" id="UP000317243"/>
    </source>
</evidence>
<dbReference type="PROSITE" id="PS00061">
    <property type="entry name" value="ADH_SHORT"/>
    <property type="match status" value="1"/>
</dbReference>
<dbReference type="Gene3D" id="3.40.50.720">
    <property type="entry name" value="NAD(P)-binding Rossmann-like Domain"/>
    <property type="match status" value="1"/>
</dbReference>
<dbReference type="Pfam" id="PF13561">
    <property type="entry name" value="adh_short_C2"/>
    <property type="match status" value="1"/>
</dbReference>
<name>A0A5C5X9S9_9PLAN</name>
<dbReference type="GO" id="GO:0018482">
    <property type="term" value="F:4-formylbenzenesulfonate dehydrogenase activity"/>
    <property type="evidence" value="ECO:0007669"/>
    <property type="project" value="UniProtKB-EC"/>
</dbReference>
<proteinExistence type="inferred from homology"/>
<dbReference type="EMBL" id="SIHI01000001">
    <property type="protein sequence ID" value="TWT59073.1"/>
    <property type="molecule type" value="Genomic_DNA"/>
</dbReference>
<dbReference type="InterPro" id="IPR002347">
    <property type="entry name" value="SDR_fam"/>
</dbReference>
<dbReference type="Proteomes" id="UP000317243">
    <property type="component" value="Unassembled WGS sequence"/>
</dbReference>
<organism evidence="2 3">
    <name type="scientific">Thalassoglobus neptunius</name>
    <dbReference type="NCBI Taxonomy" id="1938619"/>
    <lineage>
        <taxon>Bacteria</taxon>
        <taxon>Pseudomonadati</taxon>
        <taxon>Planctomycetota</taxon>
        <taxon>Planctomycetia</taxon>
        <taxon>Planctomycetales</taxon>
        <taxon>Planctomycetaceae</taxon>
        <taxon>Thalassoglobus</taxon>
    </lineage>
</organism>
<dbReference type="RefSeq" id="WP_146509853.1">
    <property type="nucleotide sequence ID" value="NZ_SIHI01000001.1"/>
</dbReference>
<dbReference type="SUPFAM" id="SSF51735">
    <property type="entry name" value="NAD(P)-binding Rossmann-fold domains"/>
    <property type="match status" value="1"/>
</dbReference>
<evidence type="ECO:0000313" key="2">
    <source>
        <dbReference type="EMBL" id="TWT59073.1"/>
    </source>
</evidence>
<dbReference type="NCBIfam" id="NF005559">
    <property type="entry name" value="PRK07231.1"/>
    <property type="match status" value="1"/>
</dbReference>